<gene>
    <name evidence="10" type="ORF">H9727_00905</name>
</gene>
<evidence type="ECO:0000256" key="3">
    <source>
        <dbReference type="ARBA" id="ARBA00022723"/>
    </source>
</evidence>
<dbReference type="Proteomes" id="UP000824132">
    <property type="component" value="Unassembled WGS sequence"/>
</dbReference>
<evidence type="ECO:0000256" key="1">
    <source>
        <dbReference type="ARBA" id="ARBA00022490"/>
    </source>
</evidence>
<dbReference type="EMBL" id="DXCL01000006">
    <property type="protein sequence ID" value="HIZ02826.1"/>
    <property type="molecule type" value="Genomic_DNA"/>
</dbReference>
<keyword evidence="6" id="KW-0520">NAD</keyword>
<keyword evidence="9" id="KW-1208">Phospholipid metabolism</keyword>
<keyword evidence="1" id="KW-0963">Cytoplasm</keyword>
<keyword evidence="7" id="KW-0443">Lipid metabolism</keyword>
<keyword evidence="2" id="KW-0444">Lipid biosynthesis</keyword>
<reference evidence="10" key="1">
    <citation type="journal article" date="2021" name="PeerJ">
        <title>Extensive microbial diversity within the chicken gut microbiome revealed by metagenomics and culture.</title>
        <authorList>
            <person name="Gilroy R."/>
            <person name="Ravi A."/>
            <person name="Getino M."/>
            <person name="Pursley I."/>
            <person name="Horton D.L."/>
            <person name="Alikhan N.F."/>
            <person name="Baker D."/>
            <person name="Gharbi K."/>
            <person name="Hall N."/>
            <person name="Watson M."/>
            <person name="Adriaenssens E.M."/>
            <person name="Foster-Nyarko E."/>
            <person name="Jarju S."/>
            <person name="Secka A."/>
            <person name="Antonio M."/>
            <person name="Oren A."/>
            <person name="Chaudhuri R.R."/>
            <person name="La Ragione R."/>
            <person name="Hildebrand F."/>
            <person name="Pallen M.J."/>
        </authorList>
    </citation>
    <scope>NUCLEOTIDE SEQUENCE</scope>
    <source>
        <strain evidence="10">CHK187-5294</strain>
    </source>
</reference>
<evidence type="ECO:0000256" key="2">
    <source>
        <dbReference type="ARBA" id="ARBA00022516"/>
    </source>
</evidence>
<dbReference type="CDD" id="cd08175">
    <property type="entry name" value="G1PDH"/>
    <property type="match status" value="1"/>
</dbReference>
<evidence type="ECO:0000313" key="11">
    <source>
        <dbReference type="Proteomes" id="UP000824132"/>
    </source>
</evidence>
<dbReference type="AlphaFoldDB" id="A0A9D2CXP6"/>
<keyword evidence="8" id="KW-0594">Phospholipid biosynthesis</keyword>
<keyword evidence="3" id="KW-0479">Metal-binding</keyword>
<dbReference type="PANTHER" id="PTHR43616">
    <property type="entry name" value="GLYCEROL DEHYDROGENASE"/>
    <property type="match status" value="1"/>
</dbReference>
<proteinExistence type="predicted"/>
<dbReference type="SUPFAM" id="SSF56796">
    <property type="entry name" value="Dehydroquinate synthase-like"/>
    <property type="match status" value="1"/>
</dbReference>
<dbReference type="InterPro" id="IPR032837">
    <property type="entry name" value="G1PDH"/>
</dbReference>
<name>A0A9D2CXP6_9FIRM</name>
<dbReference type="GO" id="GO:0016614">
    <property type="term" value="F:oxidoreductase activity, acting on CH-OH group of donors"/>
    <property type="evidence" value="ECO:0007669"/>
    <property type="project" value="InterPro"/>
</dbReference>
<sequence>MRKFVDGAPALCYNFLMKNCEDIVSLSEKFGINAEYKSEDFYPVFRAAAAGMRILVLADKNTARYAEPFCKELCARGLNAALFVIPEEEPVADEKTCGLVYDGLKGFDYVLAVGSGTLNDIAKYTSFHAGKKCGVLATAASMDGFTSGVTPLIKNGFKITENAHTVSDILIDFDILCSAPKIMTGAGAGDILAKFCCLTDWKMSHLLNGEAYNEEAASLMRVALEECVANIESIKTCGREGIGSLMRALLISGYAMVIAGNSRPASGAEHHMSHFLEMDFLRRGERIPLHGIKVGLGTLVSLRMYKRVKEIPQDFAGKDTVVALAEGLPEPGWVASVLSSLGCPTRFSQIGVSEDTVRDMLFHCYKIRDRFTIMTLYNKYDLMKGAADELIGLYY</sequence>
<dbReference type="Pfam" id="PF13685">
    <property type="entry name" value="Fe-ADH_2"/>
    <property type="match status" value="1"/>
</dbReference>
<dbReference type="PANTHER" id="PTHR43616:SF5">
    <property type="entry name" value="GLYCEROL DEHYDROGENASE 1"/>
    <property type="match status" value="1"/>
</dbReference>
<organism evidence="10 11">
    <name type="scientific">Candidatus Borkfalkia avistercoris</name>
    <dbReference type="NCBI Taxonomy" id="2838504"/>
    <lineage>
        <taxon>Bacteria</taxon>
        <taxon>Bacillati</taxon>
        <taxon>Bacillota</taxon>
        <taxon>Clostridia</taxon>
        <taxon>Christensenellales</taxon>
        <taxon>Christensenellaceae</taxon>
        <taxon>Candidatus Borkfalkia</taxon>
    </lineage>
</organism>
<evidence type="ECO:0000256" key="8">
    <source>
        <dbReference type="ARBA" id="ARBA00023209"/>
    </source>
</evidence>
<evidence type="ECO:0000256" key="5">
    <source>
        <dbReference type="ARBA" id="ARBA00023002"/>
    </source>
</evidence>
<evidence type="ECO:0000256" key="7">
    <source>
        <dbReference type="ARBA" id="ARBA00023098"/>
    </source>
</evidence>
<evidence type="ECO:0000256" key="9">
    <source>
        <dbReference type="ARBA" id="ARBA00023264"/>
    </source>
</evidence>
<keyword evidence="5" id="KW-0560">Oxidoreductase</keyword>
<dbReference type="Gene3D" id="1.20.1090.10">
    <property type="entry name" value="Dehydroquinate synthase-like - alpha domain"/>
    <property type="match status" value="1"/>
</dbReference>
<dbReference type="Gene3D" id="3.40.50.1970">
    <property type="match status" value="1"/>
</dbReference>
<accession>A0A9D2CXP6</accession>
<dbReference type="GO" id="GO:0046872">
    <property type="term" value="F:metal ion binding"/>
    <property type="evidence" value="ECO:0007669"/>
    <property type="project" value="UniProtKB-KW"/>
</dbReference>
<evidence type="ECO:0000256" key="4">
    <source>
        <dbReference type="ARBA" id="ARBA00022857"/>
    </source>
</evidence>
<reference evidence="10" key="2">
    <citation type="submission" date="2021-04" db="EMBL/GenBank/DDBJ databases">
        <authorList>
            <person name="Gilroy R."/>
        </authorList>
    </citation>
    <scope>NUCLEOTIDE SEQUENCE</scope>
    <source>
        <strain evidence="10">CHK187-5294</strain>
    </source>
</reference>
<dbReference type="GO" id="GO:0008654">
    <property type="term" value="P:phospholipid biosynthetic process"/>
    <property type="evidence" value="ECO:0007669"/>
    <property type="project" value="UniProtKB-KW"/>
</dbReference>
<evidence type="ECO:0000256" key="6">
    <source>
        <dbReference type="ARBA" id="ARBA00023027"/>
    </source>
</evidence>
<protein>
    <submittedName>
        <fullName evidence="10">Sn-glycerol-1-phosphate dehydrogenase</fullName>
    </submittedName>
</protein>
<dbReference type="InterPro" id="IPR016205">
    <property type="entry name" value="Glycerol_DH"/>
</dbReference>
<evidence type="ECO:0000313" key="10">
    <source>
        <dbReference type="EMBL" id="HIZ02826.1"/>
    </source>
</evidence>
<comment type="caution">
    <text evidence="10">The sequence shown here is derived from an EMBL/GenBank/DDBJ whole genome shotgun (WGS) entry which is preliminary data.</text>
</comment>
<keyword evidence="4" id="KW-0521">NADP</keyword>